<comment type="caution">
    <text evidence="2">The sequence shown here is derived from an EMBL/GenBank/DDBJ whole genome shotgun (WGS) entry which is preliminary data.</text>
</comment>
<organism evidence="2 3">
    <name type="scientific">Corallincola holothuriorum</name>
    <dbReference type="NCBI Taxonomy" id="2282215"/>
    <lineage>
        <taxon>Bacteria</taxon>
        <taxon>Pseudomonadati</taxon>
        <taxon>Pseudomonadota</taxon>
        <taxon>Gammaproteobacteria</taxon>
        <taxon>Alteromonadales</taxon>
        <taxon>Psychromonadaceae</taxon>
        <taxon>Corallincola</taxon>
    </lineage>
</organism>
<dbReference type="OrthoDB" id="329078at2"/>
<proteinExistence type="predicted"/>
<feature type="transmembrane region" description="Helical" evidence="1">
    <location>
        <begin position="26"/>
        <end position="46"/>
    </location>
</feature>
<gene>
    <name evidence="2" type="ORF">DU002_12620</name>
</gene>
<feature type="transmembrane region" description="Helical" evidence="1">
    <location>
        <begin position="53"/>
        <end position="75"/>
    </location>
</feature>
<keyword evidence="3" id="KW-1185">Reference proteome</keyword>
<protein>
    <submittedName>
        <fullName evidence="2">Uncharacterized protein</fullName>
    </submittedName>
</protein>
<dbReference type="RefSeq" id="WP_114338749.1">
    <property type="nucleotide sequence ID" value="NZ_QPID01000007.1"/>
</dbReference>
<dbReference type="EMBL" id="QPID01000007">
    <property type="protein sequence ID" value="RCU49189.1"/>
    <property type="molecule type" value="Genomic_DNA"/>
</dbReference>
<evidence type="ECO:0000313" key="2">
    <source>
        <dbReference type="EMBL" id="RCU49189.1"/>
    </source>
</evidence>
<sequence length="130" mass="14360">MRWFAAGCALVFLLFAVVQLNDPDGVIWFIGYAAISANFAAVALGYGKELPLWLGAMLSLIVCAWYSPSIIEYLFNNDGMGMTNGMSFSYPYIEETREAFGLLIAAIMQLIAAWNLPVNKTQEESLPHIV</sequence>
<feature type="transmembrane region" description="Helical" evidence="1">
    <location>
        <begin position="99"/>
        <end position="116"/>
    </location>
</feature>
<keyword evidence="1" id="KW-0472">Membrane</keyword>
<dbReference type="Pfam" id="PF15071">
    <property type="entry name" value="TMEM220"/>
    <property type="match status" value="1"/>
</dbReference>
<keyword evidence="1" id="KW-0812">Transmembrane</keyword>
<keyword evidence="1" id="KW-1133">Transmembrane helix</keyword>
<dbReference type="Proteomes" id="UP000252558">
    <property type="component" value="Unassembled WGS sequence"/>
</dbReference>
<reference evidence="2 3" key="1">
    <citation type="submission" date="2018-07" db="EMBL/GenBank/DDBJ databases">
        <title>Corallincola holothuriorum sp. nov., a new facultative anaerobe isolated from sea cucumber Apostichopus japonicus.</title>
        <authorList>
            <person name="Xia H."/>
        </authorList>
    </citation>
    <scope>NUCLEOTIDE SEQUENCE [LARGE SCALE GENOMIC DNA]</scope>
    <source>
        <strain evidence="2 3">C4</strain>
    </source>
</reference>
<name>A0A368NID9_9GAMM</name>
<accession>A0A368NID9</accession>
<evidence type="ECO:0000313" key="3">
    <source>
        <dbReference type="Proteomes" id="UP000252558"/>
    </source>
</evidence>
<dbReference type="AlphaFoldDB" id="A0A368NID9"/>
<dbReference type="InterPro" id="IPR029377">
    <property type="entry name" value="TMEM220"/>
</dbReference>
<evidence type="ECO:0000256" key="1">
    <source>
        <dbReference type="SAM" id="Phobius"/>
    </source>
</evidence>